<dbReference type="Pfam" id="PF13424">
    <property type="entry name" value="TPR_12"/>
    <property type="match status" value="3"/>
</dbReference>
<dbReference type="InterPro" id="IPR011990">
    <property type="entry name" value="TPR-like_helical_dom_sf"/>
</dbReference>
<gene>
    <name evidence="1" type="ORF">DFR50_12517</name>
</gene>
<dbReference type="AlphaFoldDB" id="A0A366F4A1"/>
<comment type="caution">
    <text evidence="1">The sequence shown here is derived from an EMBL/GenBank/DDBJ whole genome shotgun (WGS) entry which is preliminary data.</text>
</comment>
<dbReference type="InterPro" id="IPR053137">
    <property type="entry name" value="NLR-like"/>
</dbReference>
<dbReference type="OrthoDB" id="9787760at2"/>
<keyword evidence="2" id="KW-1185">Reference proteome</keyword>
<dbReference type="Gene3D" id="3.40.50.300">
    <property type="entry name" value="P-loop containing nucleotide triphosphate hydrolases"/>
    <property type="match status" value="1"/>
</dbReference>
<dbReference type="SMART" id="SM00028">
    <property type="entry name" value="TPR"/>
    <property type="match status" value="6"/>
</dbReference>
<accession>A0A366F4A1</accession>
<dbReference type="PANTHER" id="PTHR46082">
    <property type="entry name" value="ATP/GTP-BINDING PROTEIN-RELATED"/>
    <property type="match status" value="1"/>
</dbReference>
<dbReference type="PRINTS" id="PR00381">
    <property type="entry name" value="KINESINLIGHT"/>
</dbReference>
<dbReference type="Proteomes" id="UP000253529">
    <property type="component" value="Unassembled WGS sequence"/>
</dbReference>
<dbReference type="InterPro" id="IPR019734">
    <property type="entry name" value="TPR_rpt"/>
</dbReference>
<evidence type="ECO:0000313" key="1">
    <source>
        <dbReference type="EMBL" id="RBP08535.1"/>
    </source>
</evidence>
<name>A0A366F4A1_9HYPH</name>
<organism evidence="1 2">
    <name type="scientific">Roseiarcus fermentans</name>
    <dbReference type="NCBI Taxonomy" id="1473586"/>
    <lineage>
        <taxon>Bacteria</taxon>
        <taxon>Pseudomonadati</taxon>
        <taxon>Pseudomonadota</taxon>
        <taxon>Alphaproteobacteria</taxon>
        <taxon>Hyphomicrobiales</taxon>
        <taxon>Roseiarcaceae</taxon>
        <taxon>Roseiarcus</taxon>
    </lineage>
</organism>
<evidence type="ECO:0000313" key="2">
    <source>
        <dbReference type="Proteomes" id="UP000253529"/>
    </source>
</evidence>
<protein>
    <submittedName>
        <fullName evidence="1">Tfp pilus assembly protein PilF</fullName>
    </submittedName>
</protein>
<dbReference type="SUPFAM" id="SSF52540">
    <property type="entry name" value="P-loop containing nucleoside triphosphate hydrolases"/>
    <property type="match status" value="1"/>
</dbReference>
<dbReference type="RefSeq" id="WP_147262826.1">
    <property type="nucleotide sequence ID" value="NZ_QNRK01000025.1"/>
</dbReference>
<dbReference type="Gene3D" id="1.25.40.10">
    <property type="entry name" value="Tetratricopeptide repeat domain"/>
    <property type="match status" value="2"/>
</dbReference>
<reference evidence="1 2" key="1">
    <citation type="submission" date="2018-06" db="EMBL/GenBank/DDBJ databases">
        <title>Genomic Encyclopedia of Type Strains, Phase IV (KMG-IV): sequencing the most valuable type-strain genomes for metagenomic binning, comparative biology and taxonomic classification.</title>
        <authorList>
            <person name="Goeker M."/>
        </authorList>
    </citation>
    <scope>NUCLEOTIDE SEQUENCE [LARGE SCALE GENOMIC DNA]</scope>
    <source>
        <strain evidence="1 2">DSM 24875</strain>
    </source>
</reference>
<dbReference type="EMBL" id="QNRK01000025">
    <property type="protein sequence ID" value="RBP08535.1"/>
    <property type="molecule type" value="Genomic_DNA"/>
</dbReference>
<dbReference type="SUPFAM" id="SSF48452">
    <property type="entry name" value="TPR-like"/>
    <property type="match status" value="3"/>
</dbReference>
<dbReference type="InterPro" id="IPR027417">
    <property type="entry name" value="P-loop_NTPase"/>
</dbReference>
<proteinExistence type="predicted"/>
<dbReference type="PANTHER" id="PTHR46082:SF6">
    <property type="entry name" value="AAA+ ATPASE DOMAIN-CONTAINING PROTEIN-RELATED"/>
    <property type="match status" value="1"/>
</dbReference>
<sequence>MIERVLLGPDPSKHFNCRLQLREALAAVQRMRGEQVDVPPTEDAPEATPAKPTCVSNIPITVPRHFLGREPAIAAIDAALRASGGRAAITALFGLRGVGKTVLAAAYVARRRAEYRATWWVRAQTPETMRADIVALGVRLGWVSADAKEEEALARVLDKLRDEGEGLLIVYDNAVDAKSLAPFLPRAGAARVIVTSNAHDWRRIAAPVEIKVWPKEVGADYLVARTGRGAERADAEALSETLGGLPLAHEQAAAYCERLEIPFAEYRRRFVSAPARFLDDAKHAPAEYHDGLTVAKTFALAIDEAAKLHPAAEPLIVFAALLAPEPIPLFLFAEGREKLGEPLASLLADDGLDEAVAALRAFALVDRETIPDERDPSIATDAIRLHQLVRLAAARRGQGDASATRRALIEAMAGVYPVGVDSDAAAWPRTRRLDAIMVDLAQADETPDGAEAATASVLDWLASYRQGALSAYSEARPLFERALTIREKALGPDHPATAASLNNLALLLQAQGDLAGARLLFERALTIWETALGLGHPDTAVGLNNLAELLRHQGDLAGARRLLERALAILEKALGHDHPTTGRSLNNLAVLLRDQGDLAGARPLFERGLAILEKAFGPDHPITGRSLNNLGILLRDQGDLAGARPLLERALAILEKALGPDHPDTAASLNSLAELLQSQGDRAGARPLFERALAIRETALRPGHPSTALTRANLARLRLADGAPAEALALAEAALAAHDKALRADHTWTKDSARAVAAALDALGRGEEAAAVRARYGLDGGATGQGEAPG</sequence>